<organism evidence="3 5">
    <name type="scientific">Kaistella antarctica</name>
    <dbReference type="NCBI Taxonomy" id="266748"/>
    <lineage>
        <taxon>Bacteria</taxon>
        <taxon>Pseudomonadati</taxon>
        <taxon>Bacteroidota</taxon>
        <taxon>Flavobacteriia</taxon>
        <taxon>Flavobacteriales</taxon>
        <taxon>Weeksellaceae</taxon>
        <taxon>Chryseobacterium group</taxon>
        <taxon>Kaistella</taxon>
    </lineage>
</organism>
<dbReference type="NCBIfam" id="TIGR04131">
    <property type="entry name" value="Bac_Flav_CTERM"/>
    <property type="match status" value="1"/>
</dbReference>
<dbReference type="Pfam" id="PF13585">
    <property type="entry name" value="CHU_C"/>
    <property type="match status" value="1"/>
</dbReference>
<dbReference type="EMBL" id="JPEP01000002">
    <property type="protein sequence ID" value="KEY18506.1"/>
    <property type="molecule type" value="Genomic_DNA"/>
</dbReference>
<keyword evidence="4" id="KW-1185">Reference proteome</keyword>
<dbReference type="KEGG" id="cant:NCTC13489_02668"/>
<dbReference type="STRING" id="266748.HY04_08290"/>
<evidence type="ECO:0000313" key="4">
    <source>
        <dbReference type="Proteomes" id="UP000028349"/>
    </source>
</evidence>
<name>A0A3S5EUZ0_9FLAO</name>
<reference evidence="3 5" key="2">
    <citation type="submission" date="2018-12" db="EMBL/GenBank/DDBJ databases">
        <authorList>
            <consortium name="Pathogen Informatics"/>
        </authorList>
    </citation>
    <scope>NUCLEOTIDE SEQUENCE [LARGE SCALE GENOMIC DNA]</scope>
    <source>
        <strain evidence="3 5">NCTC13489</strain>
    </source>
</reference>
<reference evidence="2 4" key="1">
    <citation type="submission" date="2014-07" db="EMBL/GenBank/DDBJ databases">
        <authorList>
            <person name="Pisani N.G."/>
            <person name="Newman J.D."/>
        </authorList>
    </citation>
    <scope>NUCLEOTIDE SEQUENCE [LARGE SCALE GENOMIC DNA]</scope>
    <source>
        <strain evidence="2 4">LMG 24720</strain>
    </source>
</reference>
<evidence type="ECO:0000313" key="5">
    <source>
        <dbReference type="Proteomes" id="UP000270036"/>
    </source>
</evidence>
<evidence type="ECO:0000313" key="3">
    <source>
        <dbReference type="EMBL" id="VEI01301.1"/>
    </source>
</evidence>
<dbReference type="InterPro" id="IPR049804">
    <property type="entry name" value="Choice_anch_L"/>
</dbReference>
<dbReference type="RefSeq" id="WP_051803686.1">
    <property type="nucleotide sequence ID" value="NZ_FOIX01000001.1"/>
</dbReference>
<gene>
    <name evidence="2" type="ORF">HY04_08290</name>
    <name evidence="3" type="ORF">NCTC13489_02668</name>
</gene>
<evidence type="ECO:0000256" key="1">
    <source>
        <dbReference type="SAM" id="SignalP"/>
    </source>
</evidence>
<dbReference type="InterPro" id="IPR026341">
    <property type="entry name" value="T9SS_type_B"/>
</dbReference>
<dbReference type="OrthoDB" id="9765926at2"/>
<dbReference type="AlphaFoldDB" id="A0A3S5EUZ0"/>
<dbReference type="EMBL" id="LR134441">
    <property type="protein sequence ID" value="VEI01301.1"/>
    <property type="molecule type" value="Genomic_DNA"/>
</dbReference>
<dbReference type="Proteomes" id="UP000270036">
    <property type="component" value="Chromosome"/>
</dbReference>
<accession>A0A3S5EUZ0</accession>
<protein>
    <submittedName>
        <fullName evidence="3">Gliding motility-associated C-terminal domain</fullName>
    </submittedName>
</protein>
<feature type="signal peptide" evidence="1">
    <location>
        <begin position="1"/>
        <end position="20"/>
    </location>
</feature>
<keyword evidence="1" id="KW-0732">Signal</keyword>
<dbReference type="NCBIfam" id="NF038133">
    <property type="entry name" value="choice_anch_L"/>
    <property type="match status" value="1"/>
</dbReference>
<feature type="chain" id="PRO_5018777781" evidence="1">
    <location>
        <begin position="21"/>
        <end position="775"/>
    </location>
</feature>
<sequence length="775" mass="85849">MKKTLLLLFGLFFIAGNSQQYITVTSKSADDLVKKFIGVNNASCITFSNATVKGWQDYASTEPFSYGYFEKGTLPFAIDKGIILSTGSAQKAPGPNTSLLSDGAYNWLGDLDLANAFQTSPTKYINATSLEFDFIANNTTEISFEYMLLSEEYQKSGCAYFDSFAFLIRQDGDPYYNNIALVPGTNQPVSSQTVRGGTDCPRNPMYFDRFNYLPDSPRVDSPTNFDGQTKVLTAKTNIIPGQKYHIKLVIADYDTTSHDSAVFLKAGSFAGKKNLGPDLLITTDNAICEGITKDLDATTPGATSYKWYKEGILLPLETNAILKLSGLPGSSGNYQVEVDLAGCILKGSIKVEIQPKAVVNYGTYEFCDEKLNGKIPIDFNDLSTRVINDFNPTFLPKYYLDEDDARYDTGIPLPDDWVLTADTEIYVRVESSLGCLPEYGKFKLIIGKKTPLIKNTFTATPICDRERSGSVVLDLNKYTKEFTSNTTIAPLFFATPADARNNKNPILADQTLSSASHTFGIRVQNGTDCANVGEITIIKKTPNESSILRDDSICGIAKTTLDAGAGFDYYKWSTGEEGILESSISNVGIGDYWVDLSSNGCVYRQFVKITAAEIPRITNVEVSGNTATVFVNGGQPAYQYSLDSKIDQDFTNSNIFQNISRGLHTMYARDKNKCELSEFQFLILNLINVITPNGDGKNDFLDYSDLSIKKDVKIEIYNRYGNQVFISQKPPYIWDGKMNGQPLTTGTYWYILNWIEPATNSPVTYKGWVLLKNRD</sequence>
<evidence type="ECO:0000313" key="2">
    <source>
        <dbReference type="EMBL" id="KEY18506.1"/>
    </source>
</evidence>
<proteinExistence type="predicted"/>
<dbReference type="Proteomes" id="UP000028349">
    <property type="component" value="Unassembled WGS sequence"/>
</dbReference>